<feature type="region of interest" description="Disordered" evidence="1">
    <location>
        <begin position="1"/>
        <end position="140"/>
    </location>
</feature>
<keyword evidence="3" id="KW-1185">Reference proteome</keyword>
<feature type="compositionally biased region" description="Low complexity" evidence="1">
    <location>
        <begin position="19"/>
        <end position="31"/>
    </location>
</feature>
<dbReference type="AlphaFoldDB" id="A0A6A5W4T7"/>
<feature type="compositionally biased region" description="Basic and acidic residues" evidence="1">
    <location>
        <begin position="44"/>
        <end position="62"/>
    </location>
</feature>
<dbReference type="Proteomes" id="UP000799779">
    <property type="component" value="Unassembled WGS sequence"/>
</dbReference>
<dbReference type="SUPFAM" id="SSF52047">
    <property type="entry name" value="RNI-like"/>
    <property type="match status" value="1"/>
</dbReference>
<proteinExistence type="predicted"/>
<gene>
    <name evidence="2" type="ORF">P154DRAFT_525904</name>
</gene>
<accession>A0A6A5W4T7</accession>
<evidence type="ECO:0000313" key="2">
    <source>
        <dbReference type="EMBL" id="KAF1995944.1"/>
    </source>
</evidence>
<dbReference type="OrthoDB" id="193467at2759"/>
<dbReference type="EMBL" id="ML977631">
    <property type="protein sequence ID" value="KAF1995944.1"/>
    <property type="molecule type" value="Genomic_DNA"/>
</dbReference>
<reference evidence="2" key="1">
    <citation type="journal article" date="2020" name="Stud. Mycol.">
        <title>101 Dothideomycetes genomes: a test case for predicting lifestyles and emergence of pathogens.</title>
        <authorList>
            <person name="Haridas S."/>
            <person name="Albert R."/>
            <person name="Binder M."/>
            <person name="Bloem J."/>
            <person name="Labutti K."/>
            <person name="Salamov A."/>
            <person name="Andreopoulos B."/>
            <person name="Baker S."/>
            <person name="Barry K."/>
            <person name="Bills G."/>
            <person name="Bluhm B."/>
            <person name="Cannon C."/>
            <person name="Castanera R."/>
            <person name="Culley D."/>
            <person name="Daum C."/>
            <person name="Ezra D."/>
            <person name="Gonzalez J."/>
            <person name="Henrissat B."/>
            <person name="Kuo A."/>
            <person name="Liang C."/>
            <person name="Lipzen A."/>
            <person name="Lutzoni F."/>
            <person name="Magnuson J."/>
            <person name="Mondo S."/>
            <person name="Nolan M."/>
            <person name="Ohm R."/>
            <person name="Pangilinan J."/>
            <person name="Park H.-J."/>
            <person name="Ramirez L."/>
            <person name="Alfaro M."/>
            <person name="Sun H."/>
            <person name="Tritt A."/>
            <person name="Yoshinaga Y."/>
            <person name="Zwiers L.-H."/>
            <person name="Turgeon B."/>
            <person name="Goodwin S."/>
            <person name="Spatafora J."/>
            <person name="Crous P."/>
            <person name="Grigoriev I."/>
        </authorList>
    </citation>
    <scope>NUCLEOTIDE SEQUENCE</scope>
    <source>
        <strain evidence="2">CBS 123094</strain>
    </source>
</reference>
<evidence type="ECO:0000313" key="3">
    <source>
        <dbReference type="Proteomes" id="UP000799779"/>
    </source>
</evidence>
<organism evidence="2 3">
    <name type="scientific">Amniculicola lignicola CBS 123094</name>
    <dbReference type="NCBI Taxonomy" id="1392246"/>
    <lineage>
        <taxon>Eukaryota</taxon>
        <taxon>Fungi</taxon>
        <taxon>Dikarya</taxon>
        <taxon>Ascomycota</taxon>
        <taxon>Pezizomycotina</taxon>
        <taxon>Dothideomycetes</taxon>
        <taxon>Pleosporomycetidae</taxon>
        <taxon>Pleosporales</taxon>
        <taxon>Amniculicolaceae</taxon>
        <taxon>Amniculicola</taxon>
    </lineage>
</organism>
<protein>
    <recommendedName>
        <fullName evidence="4">Tafazzin</fullName>
    </recommendedName>
</protein>
<name>A0A6A5W4T7_9PLEO</name>
<evidence type="ECO:0000256" key="1">
    <source>
        <dbReference type="SAM" id="MobiDB-lite"/>
    </source>
</evidence>
<sequence length="561" mass="63273">MPKKHTPAYTHTKPSYVHPSLQSSRSESSSGGPTGPQTVNERIAQLRREQTPRATTERRDEVTEVVTARTVPPALRRILQMAEVDAPPPKAGSRATRGPRAGARPPPGPATPNSWLSSSRHAPEHIPGLKRKRERDGQGPTRMCALARENDTEFKRFPSTRSLVHHSLKTFAMNWQELVEYEQHYLCALPLPLKEVLLSYLGLYGTERCMSMKDMKILFSSDQDAEGSTGSDDMRFLDLTGLLGERYSISDLQRSLSRPLNTSNSQDLENLSIISKKGKEKAPAEVVESWEDEASDSLSTPLLSTLSVPQFPNLTRLSLAHPGRWASWPDLLAVSKHLNRLTHLSLAYWPTPHMTPNAVTTSMVSPHGKFSLGGSHFYSELDNDWHEAANILRRLSYSTYCLTWLDLEGCHWHKALTWDDGSNPYLRSLSDDEWVSSTSSPGPDWNGAWRQISYLNLFQGWIPKDRPSVQTLPSGMIPIQLLEWLNERVEDDEWKLGPETGFQVLSWMKREEEARMVEYDIQKIRKEGIEGKSGIWCKVDHGWEPKARPKKVLPTSSTTPG</sequence>
<evidence type="ECO:0008006" key="4">
    <source>
        <dbReference type="Google" id="ProtNLM"/>
    </source>
</evidence>
<feature type="compositionally biased region" description="Low complexity" evidence="1">
    <location>
        <begin position="91"/>
        <end position="103"/>
    </location>
</feature>